<comment type="caution">
    <text evidence="2">The sequence shown here is derived from an EMBL/GenBank/DDBJ whole genome shotgun (WGS) entry which is preliminary data.</text>
</comment>
<dbReference type="Proteomes" id="UP000050482">
    <property type="component" value="Unassembled WGS sequence"/>
</dbReference>
<keyword evidence="1" id="KW-1133">Transmembrane helix</keyword>
<keyword evidence="1" id="KW-0472">Membrane</keyword>
<evidence type="ECO:0000256" key="1">
    <source>
        <dbReference type="SAM" id="Phobius"/>
    </source>
</evidence>
<evidence type="ECO:0000313" key="2">
    <source>
        <dbReference type="EMBL" id="KPV42887.1"/>
    </source>
</evidence>
<keyword evidence="3" id="KW-1185">Reference proteome</keyword>
<gene>
    <name evidence="2" type="ORF">AN477_15240</name>
</gene>
<keyword evidence="1" id="KW-0812">Transmembrane</keyword>
<sequence length="63" mass="7691">MMRYAFHMYKMRLQRRSKVVSWVFLCMWTYFLIGDLVRGYVFFTAMTALFVLENLYCITSRNA</sequence>
<dbReference type="EMBL" id="LJCO01000068">
    <property type="protein sequence ID" value="KPV42887.1"/>
    <property type="molecule type" value="Genomic_DNA"/>
</dbReference>
<evidence type="ECO:0000313" key="3">
    <source>
        <dbReference type="Proteomes" id="UP000050482"/>
    </source>
</evidence>
<reference evidence="2 3" key="1">
    <citation type="submission" date="2015-09" db="EMBL/GenBank/DDBJ databases">
        <title>Draft genome sequence of Alicyclobacillus ferrooxydans DSM 22381.</title>
        <authorList>
            <person name="Hemp J."/>
        </authorList>
    </citation>
    <scope>NUCLEOTIDE SEQUENCE [LARGE SCALE GENOMIC DNA]</scope>
    <source>
        <strain evidence="2 3">TC-34</strain>
    </source>
</reference>
<dbReference type="STRING" id="471514.AN477_15240"/>
<organism evidence="2 3">
    <name type="scientific">Alicyclobacillus ferrooxydans</name>
    <dbReference type="NCBI Taxonomy" id="471514"/>
    <lineage>
        <taxon>Bacteria</taxon>
        <taxon>Bacillati</taxon>
        <taxon>Bacillota</taxon>
        <taxon>Bacilli</taxon>
        <taxon>Bacillales</taxon>
        <taxon>Alicyclobacillaceae</taxon>
        <taxon>Alicyclobacillus</taxon>
    </lineage>
</organism>
<name>A0A0P9CBR7_9BACL</name>
<protein>
    <submittedName>
        <fullName evidence="2">Uncharacterized protein</fullName>
    </submittedName>
</protein>
<accession>A0A0P9CBR7</accession>
<dbReference type="AlphaFoldDB" id="A0A0P9CBR7"/>
<dbReference type="PATRIC" id="fig|471514.4.peg.3343"/>
<proteinExistence type="predicted"/>
<feature type="transmembrane region" description="Helical" evidence="1">
    <location>
        <begin position="16"/>
        <end position="33"/>
    </location>
</feature>